<feature type="region of interest" description="Disordered" evidence="1">
    <location>
        <begin position="18"/>
        <end position="43"/>
    </location>
</feature>
<evidence type="ECO:0000313" key="2">
    <source>
        <dbReference type="EMBL" id="KAK3046650.1"/>
    </source>
</evidence>
<evidence type="ECO:0000256" key="1">
    <source>
        <dbReference type="SAM" id="MobiDB-lite"/>
    </source>
</evidence>
<reference evidence="2" key="1">
    <citation type="submission" date="2023-04" db="EMBL/GenBank/DDBJ databases">
        <title>Black Yeasts Isolated from many extreme environments.</title>
        <authorList>
            <person name="Coleine C."/>
            <person name="Stajich J.E."/>
            <person name="Selbmann L."/>
        </authorList>
    </citation>
    <scope>NUCLEOTIDE SEQUENCE</scope>
    <source>
        <strain evidence="2">CCFEE 5312</strain>
    </source>
</reference>
<feature type="region of interest" description="Disordered" evidence="1">
    <location>
        <begin position="196"/>
        <end position="222"/>
    </location>
</feature>
<evidence type="ECO:0000313" key="3">
    <source>
        <dbReference type="Proteomes" id="UP001271007"/>
    </source>
</evidence>
<protein>
    <submittedName>
        <fullName evidence="2">Uncharacterized protein</fullName>
    </submittedName>
</protein>
<comment type="caution">
    <text evidence="2">The sequence shown here is derived from an EMBL/GenBank/DDBJ whole genome shotgun (WGS) entry which is preliminary data.</text>
</comment>
<feature type="compositionally biased region" description="Basic and acidic residues" evidence="1">
    <location>
        <begin position="213"/>
        <end position="222"/>
    </location>
</feature>
<accession>A0AAJ0DBI6</accession>
<sequence>MPPALFPRGTDLTNLNLPMNAALGDQGGRPDSRGNKESSGLQPYTAAQRFQVDSYRHIFEEDSRHLAAMTQYIEQNFQDRPFDDQMRLSLDNYARPEYWHDAMFANANAMIAAVPVAPEFDNRTINEYRQQAQAALVEVESLQDMHILWLDRLSKAERVLLAAKAKEWDAELASSMAMWRDGFKARLQQYELNSPESGYERPFARGDIQGNDKAYREIAPKP</sequence>
<keyword evidence="3" id="KW-1185">Reference proteome</keyword>
<proteinExistence type="predicted"/>
<dbReference type="Proteomes" id="UP001271007">
    <property type="component" value="Unassembled WGS sequence"/>
</dbReference>
<gene>
    <name evidence="2" type="ORF">LTR09_011864</name>
</gene>
<dbReference type="EMBL" id="JAWDJX010000084">
    <property type="protein sequence ID" value="KAK3046650.1"/>
    <property type="molecule type" value="Genomic_DNA"/>
</dbReference>
<dbReference type="AlphaFoldDB" id="A0AAJ0DBI6"/>
<name>A0AAJ0DBI6_9PEZI</name>
<organism evidence="2 3">
    <name type="scientific">Extremus antarcticus</name>
    <dbReference type="NCBI Taxonomy" id="702011"/>
    <lineage>
        <taxon>Eukaryota</taxon>
        <taxon>Fungi</taxon>
        <taxon>Dikarya</taxon>
        <taxon>Ascomycota</taxon>
        <taxon>Pezizomycotina</taxon>
        <taxon>Dothideomycetes</taxon>
        <taxon>Dothideomycetidae</taxon>
        <taxon>Mycosphaerellales</taxon>
        <taxon>Extremaceae</taxon>
        <taxon>Extremus</taxon>
    </lineage>
</organism>